<organism evidence="1">
    <name type="scientific">marine sediment metagenome</name>
    <dbReference type="NCBI Taxonomy" id="412755"/>
    <lineage>
        <taxon>unclassified sequences</taxon>
        <taxon>metagenomes</taxon>
        <taxon>ecological metagenomes</taxon>
    </lineage>
</organism>
<dbReference type="Pfam" id="PF13385">
    <property type="entry name" value="Laminin_G_3"/>
    <property type="match status" value="1"/>
</dbReference>
<name>X0ZYH4_9ZZZZ</name>
<sequence>QTSFSRETPGYWTELGIHLGGWGDRTHYFVGKTRDVIVASKALTSDEIKGIAGIRCLPIEYCGSADSEECNVFIENGWTVQGNFGNNERFGVSGMTSTSDILSNEAWSTNLMPDWIGSVASNAQYSQTCANGLPCKNGYYVTPDGMQFYRGGLLKGRLTTTLPSEHNEYIVVFGALAHEYGWNHCSCKLSVGDDVVCTTPHLAETDSISRSSSKEGDGYWISVHGTYEGDTVLEIEENGVCWISYVLVRTQPNTIQINEPATGCPMDEESIIFRDNWERSHPRHGQTEVLEMSSNLGIIGNAPRTLGGWINIRIEDLNSHPSGMIPFSLGPNGCYGMTGRYNADCVICNQLFALTILQNSRWGVYGMCGANDIHFNVNVDVADNRWHHVAVTYNGTHIEAFIDGMFQTTHRGPQGEDSTHLYQTELGIQSGGWGGQ</sequence>
<reference evidence="1" key="1">
    <citation type="journal article" date="2014" name="Front. Microbiol.">
        <title>High frequency of phylogenetically diverse reductive dehalogenase-homologous genes in deep subseafloor sedimentary metagenomes.</title>
        <authorList>
            <person name="Kawai M."/>
            <person name="Futagami T."/>
            <person name="Toyoda A."/>
            <person name="Takaki Y."/>
            <person name="Nishi S."/>
            <person name="Hori S."/>
            <person name="Arai W."/>
            <person name="Tsubouchi T."/>
            <person name="Morono Y."/>
            <person name="Uchiyama I."/>
            <person name="Ito T."/>
            <person name="Fujiyama A."/>
            <person name="Inagaki F."/>
            <person name="Takami H."/>
        </authorList>
    </citation>
    <scope>NUCLEOTIDE SEQUENCE</scope>
    <source>
        <strain evidence="1">Expedition CK06-06</strain>
    </source>
</reference>
<evidence type="ECO:0000313" key="1">
    <source>
        <dbReference type="EMBL" id="GAG65493.1"/>
    </source>
</evidence>
<accession>X0ZYH4</accession>
<evidence type="ECO:0008006" key="2">
    <source>
        <dbReference type="Google" id="ProtNLM"/>
    </source>
</evidence>
<dbReference type="InterPro" id="IPR013320">
    <property type="entry name" value="ConA-like_dom_sf"/>
</dbReference>
<protein>
    <recommendedName>
        <fullName evidence="2">LamG-like jellyroll fold domain-containing protein</fullName>
    </recommendedName>
</protein>
<comment type="caution">
    <text evidence="1">The sequence shown here is derived from an EMBL/GenBank/DDBJ whole genome shotgun (WGS) entry which is preliminary data.</text>
</comment>
<dbReference type="SUPFAM" id="SSF49899">
    <property type="entry name" value="Concanavalin A-like lectins/glucanases"/>
    <property type="match status" value="1"/>
</dbReference>
<dbReference type="Gene3D" id="2.60.120.200">
    <property type="match status" value="1"/>
</dbReference>
<proteinExistence type="predicted"/>
<dbReference type="AlphaFoldDB" id="X0ZYH4"/>
<feature type="non-terminal residue" evidence="1">
    <location>
        <position position="1"/>
    </location>
</feature>
<dbReference type="EMBL" id="BART01007903">
    <property type="protein sequence ID" value="GAG65493.1"/>
    <property type="molecule type" value="Genomic_DNA"/>
</dbReference>
<gene>
    <name evidence="1" type="ORF">S01H4_17889</name>
</gene>
<feature type="non-terminal residue" evidence="1">
    <location>
        <position position="436"/>
    </location>
</feature>